<keyword evidence="1" id="KW-0812">Transmembrane</keyword>
<name>A0ABW4VT60_9BACI</name>
<evidence type="ECO:0000256" key="1">
    <source>
        <dbReference type="SAM" id="Phobius"/>
    </source>
</evidence>
<gene>
    <name evidence="2" type="ORF">ACFSJF_00880</name>
</gene>
<sequence>MKKLSLFTKLTFALAMIFLIMGLIFLVQEINEGDFKLVRSHSVMFIFLGIGLFFSSLANVQDRQD</sequence>
<protein>
    <submittedName>
        <fullName evidence="2">Uncharacterized protein</fullName>
    </submittedName>
</protein>
<feature type="transmembrane region" description="Helical" evidence="1">
    <location>
        <begin position="12"/>
        <end position="30"/>
    </location>
</feature>
<feature type="transmembrane region" description="Helical" evidence="1">
    <location>
        <begin position="42"/>
        <end position="60"/>
    </location>
</feature>
<comment type="caution">
    <text evidence="2">The sequence shown here is derived from an EMBL/GenBank/DDBJ whole genome shotgun (WGS) entry which is preliminary data.</text>
</comment>
<keyword evidence="1" id="KW-0472">Membrane</keyword>
<evidence type="ECO:0000313" key="2">
    <source>
        <dbReference type="EMBL" id="MFD2042864.1"/>
    </source>
</evidence>
<dbReference type="Proteomes" id="UP001597383">
    <property type="component" value="Unassembled WGS sequence"/>
</dbReference>
<evidence type="ECO:0000313" key="3">
    <source>
        <dbReference type="Proteomes" id="UP001597383"/>
    </source>
</evidence>
<accession>A0ABW4VT60</accession>
<organism evidence="2 3">
    <name type="scientific">Ornithinibacillus salinisoli</name>
    <dbReference type="NCBI Taxonomy" id="1848459"/>
    <lineage>
        <taxon>Bacteria</taxon>
        <taxon>Bacillati</taxon>
        <taxon>Bacillota</taxon>
        <taxon>Bacilli</taxon>
        <taxon>Bacillales</taxon>
        <taxon>Bacillaceae</taxon>
        <taxon>Ornithinibacillus</taxon>
    </lineage>
</organism>
<keyword evidence="3" id="KW-1185">Reference proteome</keyword>
<reference evidence="3" key="1">
    <citation type="journal article" date="2019" name="Int. J. Syst. Evol. Microbiol.">
        <title>The Global Catalogue of Microorganisms (GCM) 10K type strain sequencing project: providing services to taxonomists for standard genome sequencing and annotation.</title>
        <authorList>
            <consortium name="The Broad Institute Genomics Platform"/>
            <consortium name="The Broad Institute Genome Sequencing Center for Infectious Disease"/>
            <person name="Wu L."/>
            <person name="Ma J."/>
        </authorList>
    </citation>
    <scope>NUCLEOTIDE SEQUENCE [LARGE SCALE GENOMIC DNA]</scope>
    <source>
        <strain evidence="3">R28</strain>
    </source>
</reference>
<dbReference type="EMBL" id="JBHUHQ010000002">
    <property type="protein sequence ID" value="MFD2042864.1"/>
    <property type="molecule type" value="Genomic_DNA"/>
</dbReference>
<proteinExistence type="predicted"/>
<keyword evidence="1" id="KW-1133">Transmembrane helix</keyword>
<dbReference type="RefSeq" id="WP_377554540.1">
    <property type="nucleotide sequence ID" value="NZ_JBHUHQ010000002.1"/>
</dbReference>